<gene>
    <name evidence="2" type="ORF">HXK21_03360</name>
</gene>
<evidence type="ECO:0000313" key="2">
    <source>
        <dbReference type="EMBL" id="MBF0970068.1"/>
    </source>
</evidence>
<sequence length="566" mass="64067">MTYKKFYSLLIGVLAVSLASCTNDLSENNELTQPNKKAKRTLSLSFGDNVERRSQVSITDGNQWKDGDIFLACNITNYDGVEAFRAFGGGKTSELKGEIACDDNDFIGVFYPFKLSYGQDQKTVHISMQRSSASERGQVIEKDQDGTIETLRFFDYSYGKTKVKASADGKSASGNVQMHKLYTILRLKFRHKNADLKKIKQLRLEDVVEEAKFDAIKGEFKERTMGAITIKTDTLADSFFVAILPDTAFRAKFIATTTDNKTYTYILEKGINIEAAAYQPIKINLEEENPYVPIDNINWGKFNLQYTPGVHQEGWKEGYHLAEQPWIYLYTARCSFPLQEDDLRINLPNGDRNATAFDHFRWGDIKNAHNYNDEMAENFWHAKGEIKGKIEPDSIFGDIATYASKGKWAIPAASDYSSLMKATGEYIAYYEDNSHNIIYGAFFDPSVEKEKKGFILDKNGNKIRKSNFIPTPVGIGFDKMRKLTRSDFNKGIFFPMAGTYEYTGQFDKMGNQGSYWTSTGNTSNDKQAAAFTVYIHTNGEAYPGYLKSAITPKRNMYSIRPVYIGK</sequence>
<feature type="signal peptide" evidence="1">
    <location>
        <begin position="1"/>
        <end position="22"/>
    </location>
</feature>
<evidence type="ECO:0008006" key="4">
    <source>
        <dbReference type="Google" id="ProtNLM"/>
    </source>
</evidence>
<proteinExistence type="predicted"/>
<dbReference type="AlphaFoldDB" id="A0A929RVL1"/>
<organism evidence="2 3">
    <name type="scientific">Alloprevotella tannerae</name>
    <dbReference type="NCBI Taxonomy" id="76122"/>
    <lineage>
        <taxon>Bacteria</taxon>
        <taxon>Pseudomonadati</taxon>
        <taxon>Bacteroidota</taxon>
        <taxon>Bacteroidia</taxon>
        <taxon>Bacteroidales</taxon>
        <taxon>Prevotellaceae</taxon>
        <taxon>Alloprevotella</taxon>
    </lineage>
</organism>
<keyword evidence="1" id="KW-0732">Signal</keyword>
<evidence type="ECO:0000256" key="1">
    <source>
        <dbReference type="SAM" id="SignalP"/>
    </source>
</evidence>
<comment type="caution">
    <text evidence="2">The sequence shown here is derived from an EMBL/GenBank/DDBJ whole genome shotgun (WGS) entry which is preliminary data.</text>
</comment>
<name>A0A929RVL1_9BACT</name>
<dbReference type="EMBL" id="JABZGR010000006">
    <property type="protein sequence ID" value="MBF0970068.1"/>
    <property type="molecule type" value="Genomic_DNA"/>
</dbReference>
<dbReference type="Proteomes" id="UP000704068">
    <property type="component" value="Unassembled WGS sequence"/>
</dbReference>
<dbReference type="PROSITE" id="PS51257">
    <property type="entry name" value="PROKAR_LIPOPROTEIN"/>
    <property type="match status" value="1"/>
</dbReference>
<dbReference type="RefSeq" id="WP_303763272.1">
    <property type="nucleotide sequence ID" value="NZ_JABZGR010000006.1"/>
</dbReference>
<feature type="chain" id="PRO_5037711915" description="Fimbrillin family protein" evidence="1">
    <location>
        <begin position="23"/>
        <end position="566"/>
    </location>
</feature>
<accession>A0A929RVL1</accession>
<reference evidence="2" key="1">
    <citation type="submission" date="2020-04" db="EMBL/GenBank/DDBJ databases">
        <title>Deep metagenomics examines the oral microbiome during advanced dental caries in children, revealing novel taxa and co-occurrences with host molecules.</title>
        <authorList>
            <person name="Baker J.L."/>
            <person name="Morton J.T."/>
            <person name="Dinis M."/>
            <person name="Alvarez R."/>
            <person name="Tran N.C."/>
            <person name="Knight R."/>
            <person name="Edlund A."/>
        </authorList>
    </citation>
    <scope>NUCLEOTIDE SEQUENCE</scope>
    <source>
        <strain evidence="2">JCVI_34_bin.1</strain>
    </source>
</reference>
<evidence type="ECO:0000313" key="3">
    <source>
        <dbReference type="Proteomes" id="UP000704068"/>
    </source>
</evidence>
<protein>
    <recommendedName>
        <fullName evidence="4">Fimbrillin family protein</fullName>
    </recommendedName>
</protein>